<reference evidence="2" key="1">
    <citation type="submission" date="2020-02" db="EMBL/GenBank/DDBJ databases">
        <authorList>
            <person name="Meier V. D."/>
        </authorList>
    </citation>
    <scope>NUCLEOTIDE SEQUENCE</scope>
    <source>
        <strain evidence="2">AVDCRST_MAG59</strain>
    </source>
</reference>
<dbReference type="PROSITE" id="PS51318">
    <property type="entry name" value="TAT"/>
    <property type="match status" value="1"/>
</dbReference>
<evidence type="ECO:0000313" key="2">
    <source>
        <dbReference type="EMBL" id="CAA9569282.1"/>
    </source>
</evidence>
<feature type="domain" description="Phosphatidic acid phosphatase type 2/haloperoxidase" evidence="1">
    <location>
        <begin position="129"/>
        <end position="235"/>
    </location>
</feature>
<dbReference type="InterPro" id="IPR036938">
    <property type="entry name" value="PAP2/HPO_sf"/>
</dbReference>
<dbReference type="Gene3D" id="1.10.606.20">
    <property type="match status" value="2"/>
</dbReference>
<feature type="domain" description="Phosphatidic acid phosphatase type 2/haloperoxidase" evidence="1">
    <location>
        <begin position="358"/>
        <end position="466"/>
    </location>
</feature>
<dbReference type="EMBL" id="CADCWF010000236">
    <property type="protein sequence ID" value="CAA9569282.1"/>
    <property type="molecule type" value="Genomic_DNA"/>
</dbReference>
<dbReference type="CDD" id="cd03398">
    <property type="entry name" value="PAP2_haloperoxidase"/>
    <property type="match status" value="1"/>
</dbReference>
<protein>
    <recommendedName>
        <fullName evidence="1">Phosphatidic acid phosphatase type 2/haloperoxidase domain-containing protein</fullName>
    </recommendedName>
</protein>
<dbReference type="PANTHER" id="PTHR34599">
    <property type="entry name" value="PEROXIDASE-RELATED"/>
    <property type="match status" value="1"/>
</dbReference>
<dbReference type="InterPro" id="IPR052559">
    <property type="entry name" value="V-haloperoxidase"/>
</dbReference>
<accession>A0A6J4V4H0</accession>
<dbReference type="SUPFAM" id="SSF48317">
    <property type="entry name" value="Acid phosphatase/Vanadium-dependent haloperoxidase"/>
    <property type="match status" value="2"/>
</dbReference>
<organism evidence="2">
    <name type="scientific">uncultured Thermomicrobiales bacterium</name>
    <dbReference type="NCBI Taxonomy" id="1645740"/>
    <lineage>
        <taxon>Bacteria</taxon>
        <taxon>Pseudomonadati</taxon>
        <taxon>Thermomicrobiota</taxon>
        <taxon>Thermomicrobia</taxon>
        <taxon>Thermomicrobiales</taxon>
        <taxon>environmental samples</taxon>
    </lineage>
</organism>
<dbReference type="AlphaFoldDB" id="A0A6J4V4H0"/>
<name>A0A6J4V4H0_9BACT</name>
<dbReference type="PANTHER" id="PTHR34599:SF1">
    <property type="entry name" value="PHOSPHATIDIC ACID PHOSPHATASE TYPE 2_HALOPEROXIDASE DOMAIN-CONTAINING PROTEIN"/>
    <property type="match status" value="1"/>
</dbReference>
<sequence length="475" mass="50148">MAPTPRTVPASLPPFSRRALVGSGLAAAAALRWGSTPAGARQETAADPTTWRTWLLASADEVRPEAPGAPTAAEVDELLDYQARRTDETAALVAKWGGGPAVMPWAELGMALSDEFGLSGIRDNRAQTLLRVAMYDAVIAALDARAAYPRDAPADARLTPISGEVADGGSFPSEHAAVAGAAATVLAYLFPDAEAGRFEALAEEAAESRLWAGANFKSDTEAGLAIGRAVGERAAAYGRADGSDAVWDGEGRLTGPGTWQPTPPGFVETPVEPLGGTWKTWVLPSGDAVRPAAPPAYRSPLWQAELEAVQEATANRTLEQVRIVEYWASKGPQGAFTDYATELIERNRLDLPHAARVLALMGMAMADAPIAVWDAKYTWWTERPITADPDLDTLLPTPPYPSYPSGFSAVCGAGAVVLAHLFPRAEVDLLSSAAEAAAQRAWSGIHFPLDDDVGLEMGYQIGRLVNVEARADGAE</sequence>
<dbReference type="SMART" id="SM00014">
    <property type="entry name" value="acidPPc"/>
    <property type="match status" value="2"/>
</dbReference>
<evidence type="ECO:0000259" key="1">
    <source>
        <dbReference type="SMART" id="SM00014"/>
    </source>
</evidence>
<dbReference type="Pfam" id="PF01569">
    <property type="entry name" value="PAP2"/>
    <property type="match status" value="2"/>
</dbReference>
<proteinExistence type="predicted"/>
<gene>
    <name evidence="2" type="ORF">AVDCRST_MAG59-3338</name>
</gene>
<dbReference type="InterPro" id="IPR000326">
    <property type="entry name" value="PAP2/HPO"/>
</dbReference>
<dbReference type="InterPro" id="IPR006311">
    <property type="entry name" value="TAT_signal"/>
</dbReference>